<keyword evidence="6 10" id="KW-0460">Magnesium</keyword>
<evidence type="ECO:0000256" key="7">
    <source>
        <dbReference type="ARBA" id="ARBA00023080"/>
    </source>
</evidence>
<dbReference type="InterPro" id="IPR029001">
    <property type="entry name" value="ITPase-like_fam"/>
</dbReference>
<dbReference type="OrthoDB" id="9807456at2"/>
<feature type="binding site" evidence="10">
    <location>
        <begin position="9"/>
        <end position="14"/>
    </location>
    <ligand>
        <name>substrate</name>
    </ligand>
</feature>
<dbReference type="EC" id="3.6.1.66" evidence="10"/>
<evidence type="ECO:0000256" key="3">
    <source>
        <dbReference type="ARBA" id="ARBA00022723"/>
    </source>
</evidence>
<comment type="catalytic activity">
    <reaction evidence="9 10">
        <text>XTP + H2O = XMP + diphosphate + H(+)</text>
        <dbReference type="Rhea" id="RHEA:28610"/>
        <dbReference type="ChEBI" id="CHEBI:15377"/>
        <dbReference type="ChEBI" id="CHEBI:15378"/>
        <dbReference type="ChEBI" id="CHEBI:33019"/>
        <dbReference type="ChEBI" id="CHEBI:57464"/>
        <dbReference type="ChEBI" id="CHEBI:61314"/>
        <dbReference type="EC" id="3.6.1.66"/>
    </reaction>
</comment>
<dbReference type="InterPro" id="IPR020922">
    <property type="entry name" value="dITP/XTP_pyrophosphatase"/>
</dbReference>
<comment type="catalytic activity">
    <reaction evidence="8 10">
        <text>dITP + H2O = dIMP + diphosphate + H(+)</text>
        <dbReference type="Rhea" id="RHEA:28342"/>
        <dbReference type="ChEBI" id="CHEBI:15377"/>
        <dbReference type="ChEBI" id="CHEBI:15378"/>
        <dbReference type="ChEBI" id="CHEBI:33019"/>
        <dbReference type="ChEBI" id="CHEBI:61194"/>
        <dbReference type="ChEBI" id="CHEBI:61382"/>
        <dbReference type="EC" id="3.6.1.66"/>
    </reaction>
</comment>
<evidence type="ECO:0000256" key="6">
    <source>
        <dbReference type="ARBA" id="ARBA00022842"/>
    </source>
</evidence>
<keyword evidence="13" id="KW-1185">Reference proteome</keyword>
<dbReference type="GO" id="GO:0000166">
    <property type="term" value="F:nucleotide binding"/>
    <property type="evidence" value="ECO:0007669"/>
    <property type="project" value="UniProtKB-KW"/>
</dbReference>
<comment type="cofactor">
    <cofactor evidence="10">
        <name>Mg(2+)</name>
        <dbReference type="ChEBI" id="CHEBI:18420"/>
    </cofactor>
    <text evidence="10">Binds 1 Mg(2+) ion per subunit.</text>
</comment>
<feature type="binding site" evidence="10">
    <location>
        <begin position="150"/>
        <end position="153"/>
    </location>
    <ligand>
        <name>substrate</name>
    </ligand>
</feature>
<dbReference type="STRING" id="511995.CFPG_594"/>
<dbReference type="RefSeq" id="WP_012573617.1">
    <property type="nucleotide sequence ID" value="NC_011565.1"/>
</dbReference>
<dbReference type="GO" id="GO:0009146">
    <property type="term" value="P:purine nucleoside triphosphate catabolic process"/>
    <property type="evidence" value="ECO:0007669"/>
    <property type="project" value="UniProtKB-UniRule"/>
</dbReference>
<dbReference type="GO" id="GO:0036222">
    <property type="term" value="F:XTP diphosphatase activity"/>
    <property type="evidence" value="ECO:0007669"/>
    <property type="project" value="UniProtKB-UniRule"/>
</dbReference>
<evidence type="ECO:0000313" key="13">
    <source>
        <dbReference type="Proteomes" id="UP000000723"/>
    </source>
</evidence>
<evidence type="ECO:0000256" key="5">
    <source>
        <dbReference type="ARBA" id="ARBA00022801"/>
    </source>
</evidence>
<comment type="subunit">
    <text evidence="2 10">Homodimer.</text>
</comment>
<evidence type="ECO:0000256" key="8">
    <source>
        <dbReference type="ARBA" id="ARBA00051875"/>
    </source>
</evidence>
<feature type="active site" description="Proton acceptor" evidence="10">
    <location>
        <position position="70"/>
    </location>
</feature>
<dbReference type="GO" id="GO:0035870">
    <property type="term" value="F:dITP diphosphatase activity"/>
    <property type="evidence" value="ECO:0007669"/>
    <property type="project" value="UniProtKB-UniRule"/>
</dbReference>
<keyword evidence="3 10" id="KW-0479">Metal-binding</keyword>
<dbReference type="PANTHER" id="PTHR11067:SF9">
    <property type="entry name" value="INOSINE TRIPHOSPHATE PYROPHOSPHATASE"/>
    <property type="match status" value="1"/>
</dbReference>
<dbReference type="NCBIfam" id="TIGR00042">
    <property type="entry name" value="RdgB/HAM1 family non-canonical purine NTP pyrophosphatase"/>
    <property type="match status" value="1"/>
</dbReference>
<dbReference type="HAMAP" id="MF_01405">
    <property type="entry name" value="Non_canon_purine_NTPase"/>
    <property type="match status" value="1"/>
</dbReference>
<dbReference type="Proteomes" id="UP000000723">
    <property type="component" value="Chromosome"/>
</dbReference>
<comment type="function">
    <text evidence="10">Pyrophosphatase that catalyzes the hydrolysis of nucleoside triphosphates to their monophosphate derivatives, with a high preference for the non-canonical purine nucleotides XTP (xanthosine triphosphate), dITP (deoxyinosine triphosphate) and ITP. Seems to function as a house-cleaning enzyme that removes non-canonical purine nucleotides from the nucleotide pool, thus preventing their incorporation into DNA/RNA and avoiding chromosomal lesions.</text>
</comment>
<dbReference type="NCBIfam" id="NF011398">
    <property type="entry name" value="PRK14823.1"/>
    <property type="match status" value="1"/>
</dbReference>
<dbReference type="HOGENOM" id="CLU_082080_0_2_10"/>
<dbReference type="CDD" id="cd00515">
    <property type="entry name" value="HAM1"/>
    <property type="match status" value="1"/>
</dbReference>
<sequence length="193" mass="21888">MTKKLIVATGNLHKLQEIKDILGDGFKLFSLQDVACFEDILETESSLEGNALLKAQYIYQKYGLDCFSDDTGLEVYALNYAPGVYSARYAGKAKDLKANVYKVLKELEGKNDYSARFRTVVALIFRKEKYFFEGIVEGTITKEERGTAGFDYDSIFIPQGYTQTFAELGEKIKNTISHRALALNKLRKFLNEK</sequence>
<comment type="caution">
    <text evidence="10">Lacks conserved residue(s) required for the propagation of feature annotation.</text>
</comment>
<feature type="binding site" evidence="10">
    <location>
        <position position="173"/>
    </location>
    <ligand>
        <name>substrate</name>
    </ligand>
</feature>
<accession>B6YRN5</accession>
<organism evidence="12 13">
    <name type="scientific">Azobacteroides pseudotrichonymphae genomovar. CFP2</name>
    <dbReference type="NCBI Taxonomy" id="511995"/>
    <lineage>
        <taxon>Bacteria</taxon>
        <taxon>Pseudomonadati</taxon>
        <taxon>Bacteroidota</taxon>
        <taxon>Bacteroidia</taxon>
        <taxon>Bacteroidales</taxon>
        <taxon>Candidatus Azobacteroides</taxon>
    </lineage>
</organism>
<evidence type="ECO:0000256" key="1">
    <source>
        <dbReference type="ARBA" id="ARBA00008023"/>
    </source>
</evidence>
<dbReference type="GO" id="GO:0036220">
    <property type="term" value="F:ITP diphosphatase activity"/>
    <property type="evidence" value="ECO:0007669"/>
    <property type="project" value="UniProtKB-UniRule"/>
</dbReference>
<evidence type="ECO:0000256" key="4">
    <source>
        <dbReference type="ARBA" id="ARBA00022741"/>
    </source>
</evidence>
<dbReference type="FunFam" id="3.90.950.10:FF:000001">
    <property type="entry name" value="dITP/XTP pyrophosphatase"/>
    <property type="match status" value="1"/>
</dbReference>
<dbReference type="Gene3D" id="3.90.950.10">
    <property type="match status" value="1"/>
</dbReference>
<dbReference type="GO" id="GO:0046872">
    <property type="term" value="F:metal ion binding"/>
    <property type="evidence" value="ECO:0007669"/>
    <property type="project" value="UniProtKB-KW"/>
</dbReference>
<comment type="catalytic activity">
    <reaction evidence="10">
        <text>ITP + H2O = IMP + diphosphate + H(+)</text>
        <dbReference type="Rhea" id="RHEA:29399"/>
        <dbReference type="ChEBI" id="CHEBI:15377"/>
        <dbReference type="ChEBI" id="CHEBI:15378"/>
        <dbReference type="ChEBI" id="CHEBI:33019"/>
        <dbReference type="ChEBI" id="CHEBI:58053"/>
        <dbReference type="ChEBI" id="CHEBI:61402"/>
        <dbReference type="EC" id="3.6.1.66"/>
    </reaction>
</comment>
<reference evidence="13" key="1">
    <citation type="journal article" date="2008" name="Science">
        <title>Genome of an endosymbiont coupling N2 fixation to cellulolysis within RT protist cells in termite gut.</title>
        <authorList>
            <person name="Hongoh Y."/>
            <person name="Sharma V.K."/>
            <person name="Prakash T."/>
            <person name="Noda S."/>
            <person name="Toh H."/>
            <person name="Taylor T.D."/>
            <person name="Kudo T."/>
            <person name="Sakaki Y."/>
            <person name="Toyoda A."/>
            <person name="Hattori M."/>
            <person name="Ohkuma M."/>
        </authorList>
    </citation>
    <scope>NUCLEOTIDE SEQUENCE [LARGE SCALE GENOMIC DNA]</scope>
</reference>
<protein>
    <recommendedName>
        <fullName evidence="10">dITP/XTP pyrophosphatase</fullName>
        <ecNumber evidence="10">3.6.1.66</ecNumber>
    </recommendedName>
    <alternativeName>
        <fullName evidence="10">Non-canonical purine NTP pyrophosphatase</fullName>
    </alternativeName>
    <alternativeName>
        <fullName evidence="10">Non-standard purine NTP pyrophosphatase</fullName>
    </alternativeName>
    <alternativeName>
        <fullName evidence="10">Nucleoside-triphosphate diphosphatase</fullName>
    </alternativeName>
    <alternativeName>
        <fullName evidence="10">Nucleoside-triphosphate pyrophosphatase</fullName>
        <shortName evidence="10">NTPase</shortName>
    </alternativeName>
</protein>
<name>B6YRN5_AZOPC</name>
<dbReference type="GO" id="GO:0009117">
    <property type="term" value="P:nucleotide metabolic process"/>
    <property type="evidence" value="ECO:0007669"/>
    <property type="project" value="UniProtKB-KW"/>
</dbReference>
<dbReference type="KEGG" id="aps:CFPG_594"/>
<comment type="similarity">
    <text evidence="1 10 11">Belongs to the HAM1 NTPase family.</text>
</comment>
<dbReference type="PANTHER" id="PTHR11067">
    <property type="entry name" value="INOSINE TRIPHOSPHATE PYROPHOSPHATASE/HAM1 PROTEIN"/>
    <property type="match status" value="1"/>
</dbReference>
<dbReference type="eggNOG" id="COG0127">
    <property type="taxonomic scope" value="Bacteria"/>
</dbReference>
<dbReference type="AlphaFoldDB" id="B6YRN5"/>
<evidence type="ECO:0000256" key="10">
    <source>
        <dbReference type="HAMAP-Rule" id="MF_01405"/>
    </source>
</evidence>
<feature type="binding site" evidence="10">
    <location>
        <position position="71"/>
    </location>
    <ligand>
        <name>substrate</name>
    </ligand>
</feature>
<keyword evidence="4 10" id="KW-0547">Nucleotide-binding</keyword>
<evidence type="ECO:0000313" key="12">
    <source>
        <dbReference type="EMBL" id="BAG83857.1"/>
    </source>
</evidence>
<dbReference type="SUPFAM" id="SSF52972">
    <property type="entry name" value="ITPase-like"/>
    <property type="match status" value="1"/>
</dbReference>
<keyword evidence="5 10" id="KW-0378">Hydrolase</keyword>
<keyword evidence="7 10" id="KW-0546">Nucleotide metabolism</keyword>
<dbReference type="EMBL" id="AP010656">
    <property type="protein sequence ID" value="BAG83857.1"/>
    <property type="molecule type" value="Genomic_DNA"/>
</dbReference>
<feature type="binding site" evidence="10">
    <location>
        <begin position="178"/>
        <end position="179"/>
    </location>
    <ligand>
        <name>substrate</name>
    </ligand>
</feature>
<dbReference type="GO" id="GO:0017111">
    <property type="term" value="F:ribonucleoside triphosphate phosphatase activity"/>
    <property type="evidence" value="ECO:0007669"/>
    <property type="project" value="InterPro"/>
</dbReference>
<dbReference type="InterPro" id="IPR002637">
    <property type="entry name" value="RdgB/HAM1"/>
</dbReference>
<evidence type="ECO:0000256" key="2">
    <source>
        <dbReference type="ARBA" id="ARBA00011738"/>
    </source>
</evidence>
<dbReference type="GO" id="GO:0005829">
    <property type="term" value="C:cytosol"/>
    <property type="evidence" value="ECO:0007669"/>
    <property type="project" value="TreeGrafter"/>
</dbReference>
<gene>
    <name evidence="12" type="ordered locus">CFPG_594</name>
</gene>
<evidence type="ECO:0000256" key="11">
    <source>
        <dbReference type="RuleBase" id="RU003781"/>
    </source>
</evidence>
<evidence type="ECO:0000256" key="9">
    <source>
        <dbReference type="ARBA" id="ARBA00052017"/>
    </source>
</evidence>
<feature type="binding site" evidence="10">
    <location>
        <position position="70"/>
    </location>
    <ligand>
        <name>Mg(2+)</name>
        <dbReference type="ChEBI" id="CHEBI:18420"/>
    </ligand>
</feature>
<dbReference type="Pfam" id="PF01725">
    <property type="entry name" value="Ham1p_like"/>
    <property type="match status" value="1"/>
</dbReference>
<proteinExistence type="inferred from homology"/>